<dbReference type="SMART" id="SM00355">
    <property type="entry name" value="ZnF_C2H2"/>
    <property type="match status" value="5"/>
</dbReference>
<keyword evidence="1" id="KW-0479">Metal-binding</keyword>
<dbReference type="AlphaFoldDB" id="A0A1B6HAE3"/>
<dbReference type="InterPro" id="IPR018289">
    <property type="entry name" value="MULE_transposase_dom"/>
</dbReference>
<evidence type="ECO:0000259" key="2">
    <source>
        <dbReference type="PROSITE" id="PS50157"/>
    </source>
</evidence>
<sequence>MNADTESSLCYICGKVFKQKSYRDCHMKSIHKQNCKGEPLLEVNNTCHLCDKKFYNNTSLKVHLNAVHLQKDDFNLLKCDKCNYSTAYKSNLRRHQSKHRNHKPQQLLNCSECNAIYSTLTALRLHEKKTHKATKIKRAATPRKCPMCPFISSALRRIEMNKHLENKHELTLCKKPYSFESIEAFHEWRLKTAKESKFWYKLVSIDNKRLYYACYRSGFYKYKGFSKRKRTGSCKMDAYCPASIKCFIDTNGGVNVEYMPVHVGHNNELKNKSLTTEAKKFIEKKLASKTPHYDVFQMVRSTLTDQELQRLHLLTREEIANIERDFNLTSEVQKQPFDPVRVECWYRQLKDSKDTACVFYKPQGEILNDYPELKKDDFVLIYMSENQKVLLDKYKKETICIDGTHGTNKLNFQLYTILTLDISREGFPIAFMFSNRGDDNIMSLFFQKIKDVVGVVHTNVFMSDMEETFYNAWVKVMGPVQLRLFCTWHVLKAWRKNLNKIRSKEKKDATFKILQTLLQERDINTFHTLLEGALKQFDSEQQTSAFSNYFNDYFVKNHRFKLWAYCYRMSAGINTNMSIESFNKVLKYFYLEGKKVQSLDETLCALINFIRDKLFDSLIKLEKSKVVTKLQILRRRHIESYEIADCNMITLENEWQVLSSKAQEFYSVKKVKNCNCCVLLCPHCNSCFHEYICSCMDNSIKNNMCIHIHLVARSLCNKTEESSIEIYDSEVLEIDIDNDTYSEEQILKEISCDKNNTPNDEARTKRICEKIDFVIEYMKRKTTTSDQKNYIDKHLTQMLTTLNAMATTAQIPVKEEECNRKQPDITNATK</sequence>
<feature type="domain" description="C2H2-type" evidence="2">
    <location>
        <begin position="8"/>
        <end position="31"/>
    </location>
</feature>
<dbReference type="FunFam" id="3.30.160.60:FF:000810">
    <property type="entry name" value="Zgc:174563 protein"/>
    <property type="match status" value="1"/>
</dbReference>
<dbReference type="Pfam" id="PF00096">
    <property type="entry name" value="zf-C2H2"/>
    <property type="match status" value="2"/>
</dbReference>
<dbReference type="SUPFAM" id="SSF57667">
    <property type="entry name" value="beta-beta-alpha zinc fingers"/>
    <property type="match status" value="2"/>
</dbReference>
<dbReference type="PANTHER" id="PTHR33936">
    <property type="entry name" value="PROTEIN CBG17840"/>
    <property type="match status" value="1"/>
</dbReference>
<protein>
    <recommendedName>
        <fullName evidence="2">C2H2-type domain-containing protein</fullName>
    </recommendedName>
</protein>
<dbReference type="InterPro" id="IPR013087">
    <property type="entry name" value="Znf_C2H2_type"/>
</dbReference>
<dbReference type="InterPro" id="IPR052797">
    <property type="entry name" value="RegFact_GeneExpr_CellDeath"/>
</dbReference>
<dbReference type="PROSITE" id="PS00028">
    <property type="entry name" value="ZINC_FINGER_C2H2_1"/>
    <property type="match status" value="3"/>
</dbReference>
<dbReference type="Gene3D" id="3.30.160.60">
    <property type="entry name" value="Classic Zinc Finger"/>
    <property type="match status" value="2"/>
</dbReference>
<gene>
    <name evidence="3" type="ORF">g.55382</name>
    <name evidence="5" type="ORF">g.55383</name>
    <name evidence="4" type="ORF">g.55384</name>
</gene>
<proteinExistence type="predicted"/>
<dbReference type="EMBL" id="GECU01012113">
    <property type="protein sequence ID" value="JAS95593.1"/>
    <property type="molecule type" value="Transcribed_RNA"/>
</dbReference>
<dbReference type="PROSITE" id="PS50157">
    <property type="entry name" value="ZINC_FINGER_C2H2_2"/>
    <property type="match status" value="4"/>
</dbReference>
<dbReference type="EMBL" id="GECU01036040">
    <property type="protein sequence ID" value="JAS71666.1"/>
    <property type="molecule type" value="Transcribed_RNA"/>
</dbReference>
<reference evidence="3" key="1">
    <citation type="submission" date="2015-11" db="EMBL/GenBank/DDBJ databases">
        <title>De novo transcriptome assembly of four potential Pierce s Disease insect vectors from Arizona vineyards.</title>
        <authorList>
            <person name="Tassone E.E."/>
        </authorList>
    </citation>
    <scope>NUCLEOTIDE SEQUENCE</scope>
</reference>
<feature type="domain" description="C2H2-type" evidence="2">
    <location>
        <begin position="45"/>
        <end position="73"/>
    </location>
</feature>
<name>A0A1B6HAE3_9HEMI</name>
<dbReference type="InterPro" id="IPR036236">
    <property type="entry name" value="Znf_C2H2_sf"/>
</dbReference>
<evidence type="ECO:0000313" key="3">
    <source>
        <dbReference type="EMBL" id="JAS71666.1"/>
    </source>
</evidence>
<feature type="domain" description="C2H2-type" evidence="2">
    <location>
        <begin position="77"/>
        <end position="104"/>
    </location>
</feature>
<keyword evidence="1" id="KW-0862">Zinc</keyword>
<evidence type="ECO:0000313" key="5">
    <source>
        <dbReference type="EMBL" id="JAS95593.1"/>
    </source>
</evidence>
<dbReference type="Pfam" id="PF10551">
    <property type="entry name" value="MULE"/>
    <property type="match status" value="1"/>
</dbReference>
<organism evidence="3">
    <name type="scientific">Homalodisca liturata</name>
    <dbReference type="NCBI Taxonomy" id="320908"/>
    <lineage>
        <taxon>Eukaryota</taxon>
        <taxon>Metazoa</taxon>
        <taxon>Ecdysozoa</taxon>
        <taxon>Arthropoda</taxon>
        <taxon>Hexapoda</taxon>
        <taxon>Insecta</taxon>
        <taxon>Pterygota</taxon>
        <taxon>Neoptera</taxon>
        <taxon>Paraneoptera</taxon>
        <taxon>Hemiptera</taxon>
        <taxon>Auchenorrhyncha</taxon>
        <taxon>Membracoidea</taxon>
        <taxon>Cicadellidae</taxon>
        <taxon>Cicadellinae</taxon>
        <taxon>Proconiini</taxon>
        <taxon>Homalodisca</taxon>
    </lineage>
</organism>
<feature type="domain" description="C2H2-type" evidence="2">
    <location>
        <begin position="108"/>
        <end position="136"/>
    </location>
</feature>
<evidence type="ECO:0000313" key="4">
    <source>
        <dbReference type="EMBL" id="JAS81828.1"/>
    </source>
</evidence>
<dbReference type="PANTHER" id="PTHR33936:SF24">
    <property type="entry name" value="C2H2-TYPE DOMAIN-CONTAINING PROTEIN"/>
    <property type="match status" value="1"/>
</dbReference>
<dbReference type="GO" id="GO:0008270">
    <property type="term" value="F:zinc ion binding"/>
    <property type="evidence" value="ECO:0007669"/>
    <property type="project" value="UniProtKB-KW"/>
</dbReference>
<accession>A0A1B6HAE3</accession>
<dbReference type="EMBL" id="GECU01025878">
    <property type="protein sequence ID" value="JAS81828.1"/>
    <property type="molecule type" value="Transcribed_RNA"/>
</dbReference>
<keyword evidence="1" id="KW-0863">Zinc-finger</keyword>
<evidence type="ECO:0000256" key="1">
    <source>
        <dbReference type="PROSITE-ProRule" id="PRU00042"/>
    </source>
</evidence>